<organism evidence="1 2">
    <name type="scientific">Candidatus Desantisbacteria bacterium CG_4_10_14_0_8_um_filter_48_22</name>
    <dbReference type="NCBI Taxonomy" id="1974543"/>
    <lineage>
        <taxon>Bacteria</taxon>
        <taxon>Candidatus Desantisiibacteriota</taxon>
    </lineage>
</organism>
<dbReference type="EMBL" id="PFMR01000220">
    <property type="protein sequence ID" value="PIZ15982.1"/>
    <property type="molecule type" value="Genomic_DNA"/>
</dbReference>
<evidence type="ECO:0008006" key="3">
    <source>
        <dbReference type="Google" id="ProtNLM"/>
    </source>
</evidence>
<dbReference type="Pfam" id="PF04365">
    <property type="entry name" value="BrnT_toxin"/>
    <property type="match status" value="1"/>
</dbReference>
<evidence type="ECO:0000313" key="1">
    <source>
        <dbReference type="EMBL" id="PIZ15982.1"/>
    </source>
</evidence>
<dbReference type="InterPro" id="IPR038573">
    <property type="entry name" value="BrnT_sf"/>
</dbReference>
<accession>A0A2M7S8Y6</accession>
<dbReference type="Proteomes" id="UP000229307">
    <property type="component" value="Unassembled WGS sequence"/>
</dbReference>
<proteinExistence type="predicted"/>
<sequence>MVKFKTYEWDSENTSHILRHEVIPNEVEEACYNNPVLLKTREGRYLALGRSDAGRYLSVVLIPKGKGAVRVITARDMDYKERNLFERKKK</sequence>
<reference evidence="2" key="1">
    <citation type="submission" date="2017-09" db="EMBL/GenBank/DDBJ databases">
        <title>Depth-based differentiation of microbial function through sediment-hosted aquifers and enrichment of novel symbionts in the deep terrestrial subsurface.</title>
        <authorList>
            <person name="Probst A.J."/>
            <person name="Ladd B."/>
            <person name="Jarett J.K."/>
            <person name="Geller-Mcgrath D.E."/>
            <person name="Sieber C.M.K."/>
            <person name="Emerson J.B."/>
            <person name="Anantharaman K."/>
            <person name="Thomas B.C."/>
            <person name="Malmstrom R."/>
            <person name="Stieglmeier M."/>
            <person name="Klingl A."/>
            <person name="Woyke T."/>
            <person name="Ryan C.M."/>
            <person name="Banfield J.F."/>
        </authorList>
    </citation>
    <scope>NUCLEOTIDE SEQUENCE [LARGE SCALE GENOMIC DNA]</scope>
</reference>
<gene>
    <name evidence="1" type="ORF">COY52_08305</name>
</gene>
<name>A0A2M7S8Y6_9BACT</name>
<comment type="caution">
    <text evidence="1">The sequence shown here is derived from an EMBL/GenBank/DDBJ whole genome shotgun (WGS) entry which is preliminary data.</text>
</comment>
<evidence type="ECO:0000313" key="2">
    <source>
        <dbReference type="Proteomes" id="UP000229307"/>
    </source>
</evidence>
<dbReference type="InterPro" id="IPR007460">
    <property type="entry name" value="BrnT_toxin"/>
</dbReference>
<dbReference type="AlphaFoldDB" id="A0A2M7S8Y6"/>
<protein>
    <recommendedName>
        <fullName evidence="3">BrnT family toxin</fullName>
    </recommendedName>
</protein>
<dbReference type="Gene3D" id="3.10.450.530">
    <property type="entry name" value="Ribonuclease toxin, BrnT, of type II toxin-antitoxin system"/>
    <property type="match status" value="1"/>
</dbReference>